<keyword evidence="2" id="KW-0808">Transferase</keyword>
<dbReference type="GO" id="GO:0004674">
    <property type="term" value="F:protein serine/threonine kinase activity"/>
    <property type="evidence" value="ECO:0007669"/>
    <property type="project" value="UniProtKB-KW"/>
</dbReference>
<reference evidence="7" key="1">
    <citation type="submission" date="2021-06" db="EMBL/GenBank/DDBJ databases">
        <authorList>
            <person name="Hodson N. C."/>
            <person name="Mongue J. A."/>
            <person name="Jaron S. K."/>
        </authorList>
    </citation>
    <scope>NUCLEOTIDE SEQUENCE</scope>
</reference>
<evidence type="ECO:0000256" key="2">
    <source>
        <dbReference type="ARBA" id="ARBA00022679"/>
    </source>
</evidence>
<keyword evidence="5" id="KW-0067">ATP-binding</keyword>
<comment type="caution">
    <text evidence="7">The sequence shown here is derived from an EMBL/GenBank/DDBJ whole genome shotgun (WGS) entry which is preliminary data.</text>
</comment>
<dbReference type="EMBL" id="CAJVCH010570630">
    <property type="protein sequence ID" value="CAG7835454.1"/>
    <property type="molecule type" value="Genomic_DNA"/>
</dbReference>
<dbReference type="OrthoDB" id="275301at2759"/>
<name>A0A8J2PW79_9HEXA</name>
<feature type="domain" description="MAP3K TRAFs-binding" evidence="6">
    <location>
        <begin position="139"/>
        <end position="356"/>
    </location>
</feature>
<dbReference type="InterPro" id="IPR025136">
    <property type="entry name" value="MAP3K_TRAF-bd"/>
</dbReference>
<evidence type="ECO:0000256" key="4">
    <source>
        <dbReference type="ARBA" id="ARBA00022777"/>
    </source>
</evidence>
<proteinExistence type="predicted"/>
<keyword evidence="4" id="KW-0418">Kinase</keyword>
<protein>
    <recommendedName>
        <fullName evidence="6">MAP3K TRAFs-binding domain-containing protein</fullName>
    </recommendedName>
</protein>
<evidence type="ECO:0000256" key="5">
    <source>
        <dbReference type="ARBA" id="ARBA00022840"/>
    </source>
</evidence>
<sequence length="376" mass="43303">MLIRLRESFLLQQVEDTEEFWRFQTADVTLIDLNILGWKREMLLFFHLGVREILGQGANILLSVSAREEKLLDDLKDTCTILHYEPIQGDGEEGCSPEILLEIHNAISQASKKRIRTNHEVESSARLKIFEPLNSDSELAKTLSSLRESEKYQNIINLVENLPDYEDAMTDPQVMYSYVFALSRSNCAQAKDKALEILLSYNRNGPQVTLPELLCLSGRIYKDKFQECPKENRQCLDDAIQWYRKAFEVKPSLFAGINLLTLLVIKGEQFLKNSELKEIGIRLSYWLGKRHGTDSFINYWDLATWLELNLLSENVPEVVSTVEKITLRPPKPWCLASTLKNIDMILNFQQERMNLDPQSHSALYASLRNLKECAQG</sequence>
<dbReference type="PANTHER" id="PTHR11584">
    <property type="entry name" value="SERINE/THREONINE PROTEIN KINASE"/>
    <property type="match status" value="1"/>
</dbReference>
<evidence type="ECO:0000259" key="6">
    <source>
        <dbReference type="Pfam" id="PF13281"/>
    </source>
</evidence>
<dbReference type="Proteomes" id="UP000708208">
    <property type="component" value="Unassembled WGS sequence"/>
</dbReference>
<dbReference type="PANTHER" id="PTHR11584:SF394">
    <property type="entry name" value="APOPTOTIC SIGNAL-REGULATING KINASE 1, ISOFORM C"/>
    <property type="match status" value="1"/>
</dbReference>
<evidence type="ECO:0000313" key="8">
    <source>
        <dbReference type="Proteomes" id="UP000708208"/>
    </source>
</evidence>
<keyword evidence="1" id="KW-0723">Serine/threonine-protein kinase</keyword>
<keyword evidence="3" id="KW-0547">Nucleotide-binding</keyword>
<accession>A0A8J2PW79</accession>
<dbReference type="Pfam" id="PF13281">
    <property type="entry name" value="MAP3K_TRAF_bd"/>
    <property type="match status" value="1"/>
</dbReference>
<dbReference type="AlphaFoldDB" id="A0A8J2PW79"/>
<gene>
    <name evidence="7" type="ORF">AFUS01_LOCUS44821</name>
</gene>
<evidence type="ECO:0000256" key="1">
    <source>
        <dbReference type="ARBA" id="ARBA00022527"/>
    </source>
</evidence>
<evidence type="ECO:0000256" key="3">
    <source>
        <dbReference type="ARBA" id="ARBA00022741"/>
    </source>
</evidence>
<keyword evidence="8" id="KW-1185">Reference proteome</keyword>
<dbReference type="GO" id="GO:0005524">
    <property type="term" value="F:ATP binding"/>
    <property type="evidence" value="ECO:0007669"/>
    <property type="project" value="UniProtKB-KW"/>
</dbReference>
<organism evidence="7 8">
    <name type="scientific">Allacma fusca</name>
    <dbReference type="NCBI Taxonomy" id="39272"/>
    <lineage>
        <taxon>Eukaryota</taxon>
        <taxon>Metazoa</taxon>
        <taxon>Ecdysozoa</taxon>
        <taxon>Arthropoda</taxon>
        <taxon>Hexapoda</taxon>
        <taxon>Collembola</taxon>
        <taxon>Symphypleona</taxon>
        <taxon>Sminthuridae</taxon>
        <taxon>Allacma</taxon>
    </lineage>
</organism>
<evidence type="ECO:0000313" key="7">
    <source>
        <dbReference type="EMBL" id="CAG7835454.1"/>
    </source>
</evidence>